<evidence type="ECO:0000313" key="3">
    <source>
        <dbReference type="EMBL" id="AEI82380.1"/>
    </source>
</evidence>
<dbReference type="HOGENOM" id="CLU_045683_0_0_4"/>
<dbReference type="Proteomes" id="UP000006798">
    <property type="component" value="Plasmid pBB1"/>
</dbReference>
<dbReference type="SUPFAM" id="SSF53850">
    <property type="entry name" value="Periplasmic binding protein-like II"/>
    <property type="match status" value="1"/>
</dbReference>
<keyword evidence="3" id="KW-0675">Receptor</keyword>
<evidence type="ECO:0000313" key="4">
    <source>
        <dbReference type="Proteomes" id="UP000006798"/>
    </source>
</evidence>
<organism evidence="3 4">
    <name type="scientific">Cupriavidus necator (strain ATCC 43291 / DSM 13513 / CCUG 52238 / LMG 8453 / N-1)</name>
    <name type="common">Ralstonia eutropha</name>
    <dbReference type="NCBI Taxonomy" id="1042878"/>
    <lineage>
        <taxon>Bacteria</taxon>
        <taxon>Pseudomonadati</taxon>
        <taxon>Pseudomonadota</taxon>
        <taxon>Betaproteobacteria</taxon>
        <taxon>Burkholderiales</taxon>
        <taxon>Burkholderiaceae</taxon>
        <taxon>Cupriavidus</taxon>
    </lineage>
</organism>
<dbReference type="PANTHER" id="PTHR42928">
    <property type="entry name" value="TRICARBOXYLATE-BINDING PROTEIN"/>
    <property type="match status" value="1"/>
</dbReference>
<dbReference type="Pfam" id="PF03401">
    <property type="entry name" value="TctC"/>
    <property type="match status" value="1"/>
</dbReference>
<dbReference type="AlphaFoldDB" id="F8GUH6"/>
<dbReference type="Gene3D" id="3.40.190.150">
    <property type="entry name" value="Bordetella uptake gene, domain 1"/>
    <property type="match status" value="1"/>
</dbReference>
<dbReference type="RefSeq" id="WP_013959412.1">
    <property type="nucleotide sequence ID" value="NC_015727.1"/>
</dbReference>
<dbReference type="InterPro" id="IPR005064">
    <property type="entry name" value="BUG"/>
</dbReference>
<feature type="chain" id="PRO_5003371776" evidence="2">
    <location>
        <begin position="25"/>
        <end position="326"/>
    </location>
</feature>
<gene>
    <name evidence="3" type="ordered locus">CNE_BB1p09690</name>
</gene>
<dbReference type="Gene3D" id="3.40.190.10">
    <property type="entry name" value="Periplasmic binding protein-like II"/>
    <property type="match status" value="1"/>
</dbReference>
<name>F8GUH6_CUPNN</name>
<feature type="signal peptide" evidence="2">
    <location>
        <begin position="1"/>
        <end position="24"/>
    </location>
</feature>
<proteinExistence type="inferred from homology"/>
<keyword evidence="2" id="KW-0732">Signal</keyword>
<reference evidence="3 4" key="1">
    <citation type="journal article" date="2011" name="J. Bacteriol.">
        <title>Complete genome sequence of the type strain Cupriavidus necator N-1.</title>
        <authorList>
            <person name="Poehlein A."/>
            <person name="Kusian B."/>
            <person name="Friedrich B."/>
            <person name="Daniel R."/>
            <person name="Bowien B."/>
        </authorList>
    </citation>
    <scope>NUCLEOTIDE SEQUENCE [LARGE SCALE GENOMIC DNA]</scope>
    <source>
        <strain evidence="4">ATCC 43291 / DSM 13513 / CCUG 52238 / LMG 8453 / N-1</strain>
        <plasmid evidence="3 4">pBB1</plasmid>
    </source>
</reference>
<sequence>MNATFRLALGALACTVATSAPALAADPAANYPARPIKLIVPFPAGGTTDTLMRLISPSLTKELGQPVVIENKSGASATLGADAAAKSPADGYTLLAGSTHHTIAQSVLKLSYKFDSDLVPIAMTAIVPNVVVVNSNVKAKTIQELITDAKANPDKYNYGSAGPGSAHHLIGEMFKLRTGAPITHIPYRGSAPAVSDLLGGQVLIMFDTVTSALPHIKSGKTRALAVTTATRSSALPDVPTLAEAGVKGIDVGTWFGVLAPTGTPQPIINKLNAAIVKAVRDPAIAKQLLAQGIEPRPSSQAEFKALIAKEIAEFKTLVAETKLTVN</sequence>
<dbReference type="InterPro" id="IPR042100">
    <property type="entry name" value="Bug_dom1"/>
</dbReference>
<dbReference type="CDD" id="cd13578">
    <property type="entry name" value="PBP2_Bug27"/>
    <property type="match status" value="1"/>
</dbReference>
<geneLocation type="plasmid" evidence="3 4">
    <name>pBB1</name>
</geneLocation>
<evidence type="ECO:0000256" key="2">
    <source>
        <dbReference type="SAM" id="SignalP"/>
    </source>
</evidence>
<dbReference type="PIRSF" id="PIRSF017082">
    <property type="entry name" value="YflP"/>
    <property type="match status" value="1"/>
</dbReference>
<dbReference type="GeneID" id="34312579"/>
<protein>
    <submittedName>
        <fullName evidence="3">Extra-cytoplasmic solute receptor</fullName>
    </submittedName>
</protein>
<dbReference type="KEGG" id="cnc:CNE_BB1p09690"/>
<dbReference type="EMBL" id="CP002879">
    <property type="protein sequence ID" value="AEI82380.1"/>
    <property type="molecule type" value="Genomic_DNA"/>
</dbReference>
<keyword evidence="3" id="KW-0614">Plasmid</keyword>
<dbReference type="PANTHER" id="PTHR42928:SF5">
    <property type="entry name" value="BLR1237 PROTEIN"/>
    <property type="match status" value="1"/>
</dbReference>
<comment type="similarity">
    <text evidence="1">Belongs to the UPF0065 (bug) family.</text>
</comment>
<accession>F8GUH6</accession>
<evidence type="ECO:0000256" key="1">
    <source>
        <dbReference type="ARBA" id="ARBA00006987"/>
    </source>
</evidence>